<protein>
    <submittedName>
        <fullName evidence="1">25244_t:CDS:1</fullName>
    </submittedName>
</protein>
<organism evidence="1 2">
    <name type="scientific">Cetraspora pellucida</name>
    <dbReference type="NCBI Taxonomy" id="1433469"/>
    <lineage>
        <taxon>Eukaryota</taxon>
        <taxon>Fungi</taxon>
        <taxon>Fungi incertae sedis</taxon>
        <taxon>Mucoromycota</taxon>
        <taxon>Glomeromycotina</taxon>
        <taxon>Glomeromycetes</taxon>
        <taxon>Diversisporales</taxon>
        <taxon>Gigasporaceae</taxon>
        <taxon>Cetraspora</taxon>
    </lineage>
</organism>
<dbReference type="OrthoDB" id="2418216at2759"/>
<accession>A0A9N9J9E6</accession>
<name>A0A9N9J9E6_9GLOM</name>
<feature type="non-terminal residue" evidence="1">
    <location>
        <position position="385"/>
    </location>
</feature>
<comment type="caution">
    <text evidence="1">The sequence shown here is derived from an EMBL/GenBank/DDBJ whole genome shotgun (WGS) entry which is preliminary data.</text>
</comment>
<evidence type="ECO:0000313" key="2">
    <source>
        <dbReference type="Proteomes" id="UP000789759"/>
    </source>
</evidence>
<keyword evidence="2" id="KW-1185">Reference proteome</keyword>
<dbReference type="EMBL" id="CAJVQA010021798">
    <property type="protein sequence ID" value="CAG8770711.1"/>
    <property type="molecule type" value="Genomic_DNA"/>
</dbReference>
<reference evidence="1" key="1">
    <citation type="submission" date="2021-06" db="EMBL/GenBank/DDBJ databases">
        <authorList>
            <person name="Kallberg Y."/>
            <person name="Tangrot J."/>
            <person name="Rosling A."/>
        </authorList>
    </citation>
    <scope>NUCLEOTIDE SEQUENCE</scope>
    <source>
        <strain evidence="1">FL966</strain>
    </source>
</reference>
<proteinExistence type="predicted"/>
<dbReference type="AlphaFoldDB" id="A0A9N9J9E6"/>
<sequence>MQCFFLINASCSKINNSEGSVIVNKIIFDHNHPVNHELVEFENAKKFTNSMLENVKFITVFCKFGAMPTAKSLFNDAAQISNWLDQQKENNSHWIMKPEKVENWIHYSDCVLNNVTHKTNHYSMALSLIVGFNNNHQNILLAQALLADEIKAINIQPLVILIDTDPAINTAIYQDEINQLVYYVANKVISVNIKSLDDENLQFSLQKHSANDLQTTLKQMIELVKSDNIKKIWAINIGNLLKTKHYIILLHNSNAKFHIWLLPSQWFCTNEIRMKEPFLATDKFSEKKVTYGKLHGIYKKALCKALQKHTKSQQLISLLQDFVNKSDESNSNSQQDNDSVNDDYSINNVDDKKENIIPLKNPKMHHNKGRPTEMWNAWPLLESLQ</sequence>
<dbReference type="Proteomes" id="UP000789759">
    <property type="component" value="Unassembled WGS sequence"/>
</dbReference>
<gene>
    <name evidence="1" type="ORF">CPELLU_LOCUS15858</name>
</gene>
<evidence type="ECO:0000313" key="1">
    <source>
        <dbReference type="EMBL" id="CAG8770711.1"/>
    </source>
</evidence>